<dbReference type="InterPro" id="IPR003807">
    <property type="entry name" value="DUF202"/>
</dbReference>
<sequence length="108" mass="11093">MSTDAATSPPTPGAQPERTALAWQRTALAAATGAAVVGRLALADLGPVAVVVMTASLVMALAAFVLGRRRYLAPHEEPSRRRDGRAPALLALAVLAIGVTELVALLSR</sequence>
<keyword evidence="9" id="KW-1185">Reference proteome</keyword>
<dbReference type="EMBL" id="LQZG01000002">
    <property type="protein sequence ID" value="OAB87438.1"/>
    <property type="molecule type" value="Genomic_DNA"/>
</dbReference>
<feature type="domain" description="DUF202" evidence="6">
    <location>
        <begin position="12"/>
        <end position="72"/>
    </location>
</feature>
<feature type="transmembrane region" description="Helical" evidence="5">
    <location>
        <begin position="48"/>
        <end position="67"/>
    </location>
</feature>
<comment type="subcellular location">
    <subcellularLocation>
        <location evidence="1">Endomembrane system</location>
        <topology evidence="1">Multi-pass membrane protein</topology>
    </subcellularLocation>
</comment>
<evidence type="ECO:0000256" key="1">
    <source>
        <dbReference type="ARBA" id="ARBA00004127"/>
    </source>
</evidence>
<evidence type="ECO:0000256" key="4">
    <source>
        <dbReference type="ARBA" id="ARBA00023136"/>
    </source>
</evidence>
<name>A0A176QCG1_9MICO</name>
<keyword evidence="4 5" id="KW-0472">Membrane</keyword>
<evidence type="ECO:0000256" key="3">
    <source>
        <dbReference type="ARBA" id="ARBA00022989"/>
    </source>
</evidence>
<reference evidence="7 9" key="1">
    <citation type="submission" date="2016-01" db="EMBL/GenBank/DDBJ databases">
        <title>Janibacter melonis strain CD11_4 genome sequencing and assembly.</title>
        <authorList>
            <person name="Nair G.R."/>
            <person name="Kaur G."/>
            <person name="Chander A.M."/>
            <person name="Mayilraj S."/>
        </authorList>
    </citation>
    <scope>NUCLEOTIDE SEQUENCE [LARGE SCALE GENOMIC DNA]</scope>
    <source>
        <strain evidence="7 9">CD11-4</strain>
    </source>
</reference>
<evidence type="ECO:0000313" key="8">
    <source>
        <dbReference type="EMBL" id="QGX08677.1"/>
    </source>
</evidence>
<dbReference type="EMBL" id="CP044548">
    <property type="protein sequence ID" value="QGX08677.1"/>
    <property type="molecule type" value="Genomic_DNA"/>
</dbReference>
<dbReference type="Pfam" id="PF02656">
    <property type="entry name" value="DUF202"/>
    <property type="match status" value="1"/>
</dbReference>
<gene>
    <name evidence="7" type="ORF">AWH69_04955</name>
    <name evidence="8" type="ORF">EEW87_17320</name>
</gene>
<dbReference type="KEGG" id="jme:EEW87_17320"/>
<dbReference type="Proteomes" id="UP000271708">
    <property type="component" value="Chromosome"/>
</dbReference>
<protein>
    <submittedName>
        <fullName evidence="8">DUF202 domain-containing protein</fullName>
    </submittedName>
</protein>
<keyword evidence="3 5" id="KW-1133">Transmembrane helix</keyword>
<dbReference type="GO" id="GO:0012505">
    <property type="term" value="C:endomembrane system"/>
    <property type="evidence" value="ECO:0007669"/>
    <property type="project" value="UniProtKB-SubCell"/>
</dbReference>
<reference evidence="8" key="3">
    <citation type="submission" date="2019-11" db="EMBL/GenBank/DDBJ databases">
        <authorList>
            <person name="Zhao Q."/>
        </authorList>
    </citation>
    <scope>NUCLEOTIDE SEQUENCE</scope>
    <source>
        <strain evidence="8">M714</strain>
    </source>
</reference>
<evidence type="ECO:0000313" key="9">
    <source>
        <dbReference type="Proteomes" id="UP000076976"/>
    </source>
</evidence>
<organism evidence="7 9">
    <name type="scientific">Janibacter melonis</name>
    <dbReference type="NCBI Taxonomy" id="262209"/>
    <lineage>
        <taxon>Bacteria</taxon>
        <taxon>Bacillati</taxon>
        <taxon>Actinomycetota</taxon>
        <taxon>Actinomycetes</taxon>
        <taxon>Micrococcales</taxon>
        <taxon>Intrasporangiaceae</taxon>
        <taxon>Janibacter</taxon>
    </lineage>
</organism>
<evidence type="ECO:0000256" key="2">
    <source>
        <dbReference type="ARBA" id="ARBA00022692"/>
    </source>
</evidence>
<feature type="transmembrane region" description="Helical" evidence="5">
    <location>
        <begin position="88"/>
        <end position="107"/>
    </location>
</feature>
<evidence type="ECO:0000256" key="5">
    <source>
        <dbReference type="SAM" id="Phobius"/>
    </source>
</evidence>
<accession>A0A176QCG1</accession>
<keyword evidence="2 5" id="KW-0812">Transmembrane</keyword>
<dbReference type="OrthoDB" id="4120491at2"/>
<dbReference type="RefSeq" id="WP_068272668.1">
    <property type="nucleotide sequence ID" value="NZ_CP044548.2"/>
</dbReference>
<dbReference type="AlphaFoldDB" id="A0A176QCG1"/>
<dbReference type="Proteomes" id="UP000076976">
    <property type="component" value="Unassembled WGS sequence"/>
</dbReference>
<evidence type="ECO:0000313" key="7">
    <source>
        <dbReference type="EMBL" id="OAB87438.1"/>
    </source>
</evidence>
<reference evidence="8 10" key="2">
    <citation type="submission" date="2019-09" db="EMBL/GenBank/DDBJ databases">
        <title>Complete Genome Sequence of Janibacter melonis M714 with both human health impact and industrial applications.</title>
        <authorList>
            <person name="Jin M."/>
            <person name="Zhao Q.R."/>
        </authorList>
    </citation>
    <scope>NUCLEOTIDE SEQUENCE [LARGE SCALE GENOMIC DNA]</scope>
    <source>
        <strain evidence="8 10">M714</strain>
    </source>
</reference>
<evidence type="ECO:0000313" key="10">
    <source>
        <dbReference type="Proteomes" id="UP000271708"/>
    </source>
</evidence>
<proteinExistence type="predicted"/>
<evidence type="ECO:0000259" key="6">
    <source>
        <dbReference type="Pfam" id="PF02656"/>
    </source>
</evidence>
<dbReference type="GeneID" id="59163168"/>
<dbReference type="STRING" id="262209.AWH69_04955"/>